<proteinExistence type="inferred from homology"/>
<dbReference type="Proteomes" id="UP000554286">
    <property type="component" value="Unassembled WGS sequence"/>
</dbReference>
<feature type="compositionally biased region" description="Polar residues" evidence="3">
    <location>
        <begin position="15"/>
        <end position="33"/>
    </location>
</feature>
<feature type="region of interest" description="Disordered" evidence="3">
    <location>
        <begin position="15"/>
        <end position="48"/>
    </location>
</feature>
<sequence length="345" mass="37378">MVLALGTAGLTLPAQAQTAVPTSVPTPGSQIGSQGAGTMGQAPPVPALPMPDSVLWQANDQQDGFYGHLVRPRSPGQVQEVWDESRPAAPVYATDLCRDCTYKVRLREWMVTVIELPRGEVIDAVDIGDAQGFQVSKRGTRRLALRPVGAGYDSNLIVYGKSGVVYPIYLRTEGFNSENTPDLVVRINGAVAMPGERRLALVAFGDDGTMRTPAARPPAAGVSAMADAVRGLAETDPPIPDGDFVADAVFDPATLRGWGDYELWGSDDSLKPETVFRDDHFTYLRFGDTWKDIELPTAYVVVDDIDELVNTRVQGQTYIIESTRPLITLKSGKSYLCIRYTGETS</sequence>
<comment type="caution">
    <text evidence="5">The sequence shown here is derived from an EMBL/GenBank/DDBJ whole genome shotgun (WGS) entry which is preliminary data.</text>
</comment>
<keyword evidence="2 4" id="KW-0732">Signal</keyword>
<evidence type="ECO:0000256" key="4">
    <source>
        <dbReference type="SAM" id="SignalP"/>
    </source>
</evidence>
<feature type="chain" id="PRO_5030962655" evidence="4">
    <location>
        <begin position="17"/>
        <end position="345"/>
    </location>
</feature>
<accession>A0A7W6RH54</accession>
<name>A0A7W6RH54_9PROT</name>
<dbReference type="InterPro" id="IPR038161">
    <property type="entry name" value="VirB9/CagX/TrbG_C_sf"/>
</dbReference>
<protein>
    <submittedName>
        <fullName evidence="5">ComB9 competence protein</fullName>
    </submittedName>
</protein>
<organism evidence="5 6">
    <name type="scientific">Roseospira visakhapatnamensis</name>
    <dbReference type="NCBI Taxonomy" id="390880"/>
    <lineage>
        <taxon>Bacteria</taxon>
        <taxon>Pseudomonadati</taxon>
        <taxon>Pseudomonadota</taxon>
        <taxon>Alphaproteobacteria</taxon>
        <taxon>Rhodospirillales</taxon>
        <taxon>Rhodospirillaceae</taxon>
        <taxon>Roseospira</taxon>
    </lineage>
</organism>
<dbReference type="InterPro" id="IPR010258">
    <property type="entry name" value="Conjugal_tfr_TrbG/VirB9/CagX"/>
</dbReference>
<dbReference type="CDD" id="cd06911">
    <property type="entry name" value="VirB9_CagX_TrbG"/>
    <property type="match status" value="1"/>
</dbReference>
<dbReference type="Gene3D" id="2.60.40.2500">
    <property type="match status" value="1"/>
</dbReference>
<evidence type="ECO:0000256" key="3">
    <source>
        <dbReference type="SAM" id="MobiDB-lite"/>
    </source>
</evidence>
<evidence type="ECO:0000313" key="6">
    <source>
        <dbReference type="Proteomes" id="UP000554286"/>
    </source>
</evidence>
<dbReference type="AlphaFoldDB" id="A0A7W6RH54"/>
<dbReference type="EMBL" id="JACIGK010000071">
    <property type="protein sequence ID" value="MBB4268260.1"/>
    <property type="molecule type" value="Genomic_DNA"/>
</dbReference>
<comment type="similarity">
    <text evidence="1">Belongs to the TrbG/VirB9 family.</text>
</comment>
<reference evidence="5 6" key="1">
    <citation type="submission" date="2020-08" db="EMBL/GenBank/DDBJ databases">
        <title>Genome sequencing of Purple Non-Sulfur Bacteria from various extreme environments.</title>
        <authorList>
            <person name="Mayer M."/>
        </authorList>
    </citation>
    <scope>NUCLEOTIDE SEQUENCE [LARGE SCALE GENOMIC DNA]</scope>
    <source>
        <strain evidence="5 6">JA131</strain>
    </source>
</reference>
<keyword evidence="6" id="KW-1185">Reference proteome</keyword>
<evidence type="ECO:0000313" key="5">
    <source>
        <dbReference type="EMBL" id="MBB4268260.1"/>
    </source>
</evidence>
<evidence type="ECO:0000256" key="1">
    <source>
        <dbReference type="ARBA" id="ARBA00006135"/>
    </source>
</evidence>
<dbReference type="RefSeq" id="WP_343058655.1">
    <property type="nucleotide sequence ID" value="NZ_JACIGK010000071.1"/>
</dbReference>
<feature type="signal peptide" evidence="4">
    <location>
        <begin position="1"/>
        <end position="16"/>
    </location>
</feature>
<gene>
    <name evidence="5" type="ORF">GGD89_003924</name>
</gene>
<evidence type="ECO:0000256" key="2">
    <source>
        <dbReference type="ARBA" id="ARBA00022729"/>
    </source>
</evidence>
<dbReference type="Pfam" id="PF03524">
    <property type="entry name" value="CagX"/>
    <property type="match status" value="1"/>
</dbReference>
<dbReference type="InterPro" id="IPR033645">
    <property type="entry name" value="VirB9/CagX/TrbG_C"/>
</dbReference>